<feature type="domain" description="K-box" evidence="1">
    <location>
        <begin position="50"/>
        <end position="146"/>
    </location>
</feature>
<dbReference type="AlphaFoldDB" id="A0A8X8ZJF3"/>
<dbReference type="Proteomes" id="UP000298416">
    <property type="component" value="Unassembled WGS sequence"/>
</dbReference>
<reference evidence="2" key="1">
    <citation type="submission" date="2018-01" db="EMBL/GenBank/DDBJ databases">
        <authorList>
            <person name="Mao J.F."/>
        </authorList>
    </citation>
    <scope>NUCLEOTIDE SEQUENCE</scope>
    <source>
        <strain evidence="2">Huo1</strain>
        <tissue evidence="2">Leaf</tissue>
    </source>
</reference>
<sequence>MSSSQHGIRCGEMSLQADTSFKGASDLTFFLAKPAANYQIDLLAVSPSLLLAEVLQRRSWKGMVERWAQIRKPMPVSRLLLGEGLNDLNVKDLQNLENQLEMSLRAVRMRKANLVHQENSDLQKKVTVIRQENMDLNKKVYGTRDATGADTNSFMTEGLCIRDDPDASICLQLCQPQQTIQEATKSE</sequence>
<keyword evidence="3" id="KW-1185">Reference proteome</keyword>
<accession>A0A8X8ZJF3</accession>
<proteinExistence type="predicted"/>
<dbReference type="PROSITE" id="PS51297">
    <property type="entry name" value="K_BOX"/>
    <property type="match status" value="1"/>
</dbReference>
<organism evidence="2">
    <name type="scientific">Salvia splendens</name>
    <name type="common">Scarlet sage</name>
    <dbReference type="NCBI Taxonomy" id="180675"/>
    <lineage>
        <taxon>Eukaryota</taxon>
        <taxon>Viridiplantae</taxon>
        <taxon>Streptophyta</taxon>
        <taxon>Embryophyta</taxon>
        <taxon>Tracheophyta</taxon>
        <taxon>Spermatophyta</taxon>
        <taxon>Magnoliopsida</taxon>
        <taxon>eudicotyledons</taxon>
        <taxon>Gunneridae</taxon>
        <taxon>Pentapetalae</taxon>
        <taxon>asterids</taxon>
        <taxon>lamiids</taxon>
        <taxon>Lamiales</taxon>
        <taxon>Lamiaceae</taxon>
        <taxon>Nepetoideae</taxon>
        <taxon>Mentheae</taxon>
        <taxon>Salviinae</taxon>
        <taxon>Salvia</taxon>
        <taxon>Salvia subgen. Calosphace</taxon>
        <taxon>core Calosphace</taxon>
    </lineage>
</organism>
<evidence type="ECO:0000259" key="1">
    <source>
        <dbReference type="PROSITE" id="PS51297"/>
    </source>
</evidence>
<dbReference type="EMBL" id="PNBA02000012">
    <property type="protein sequence ID" value="KAG6406828.1"/>
    <property type="molecule type" value="Genomic_DNA"/>
</dbReference>
<dbReference type="GO" id="GO:0003700">
    <property type="term" value="F:DNA-binding transcription factor activity"/>
    <property type="evidence" value="ECO:0007669"/>
    <property type="project" value="InterPro"/>
</dbReference>
<dbReference type="GO" id="GO:0005634">
    <property type="term" value="C:nucleus"/>
    <property type="evidence" value="ECO:0007669"/>
    <property type="project" value="InterPro"/>
</dbReference>
<protein>
    <recommendedName>
        <fullName evidence="1">K-box domain-containing protein</fullName>
    </recommendedName>
</protein>
<comment type="caution">
    <text evidence="2">The sequence shown here is derived from an EMBL/GenBank/DDBJ whole genome shotgun (WGS) entry which is preliminary data.</text>
</comment>
<dbReference type="Pfam" id="PF01486">
    <property type="entry name" value="K-box"/>
    <property type="match status" value="1"/>
</dbReference>
<reference evidence="2" key="2">
    <citation type="submission" date="2020-08" db="EMBL/GenBank/DDBJ databases">
        <title>Plant Genome Project.</title>
        <authorList>
            <person name="Zhang R.-G."/>
        </authorList>
    </citation>
    <scope>NUCLEOTIDE SEQUENCE</scope>
    <source>
        <strain evidence="2">Huo1</strain>
        <tissue evidence="2">Leaf</tissue>
    </source>
</reference>
<gene>
    <name evidence="2" type="ORF">SASPL_134439</name>
</gene>
<dbReference type="InterPro" id="IPR002487">
    <property type="entry name" value="TF_Kbox"/>
</dbReference>
<evidence type="ECO:0000313" key="2">
    <source>
        <dbReference type="EMBL" id="KAG6406828.1"/>
    </source>
</evidence>
<evidence type="ECO:0000313" key="3">
    <source>
        <dbReference type="Proteomes" id="UP000298416"/>
    </source>
</evidence>
<name>A0A8X8ZJF3_SALSN</name>